<dbReference type="SUPFAM" id="SSF48452">
    <property type="entry name" value="TPR-like"/>
    <property type="match status" value="1"/>
</dbReference>
<dbReference type="GO" id="GO:0016757">
    <property type="term" value="F:glycosyltransferase activity"/>
    <property type="evidence" value="ECO:0007669"/>
    <property type="project" value="UniProtKB-KW"/>
</dbReference>
<dbReference type="AlphaFoldDB" id="A0A6G0YCX8"/>
<sequence length="67" mass="7857">MENSFYNKKKIKNAKQQFKIALKSGENCETLSNLGDVYFMTDKLEKEIFNYQKALKINPNMNITLFS</sequence>
<protein>
    <submittedName>
        <fullName evidence="2">UDP-N-acetylglucosamine--peptide N-acetylglucosaminyltransferase 110 kDa subunit-like isoform X2</fullName>
    </submittedName>
</protein>
<dbReference type="InterPro" id="IPR011990">
    <property type="entry name" value="TPR-like_helical_dom_sf"/>
</dbReference>
<comment type="caution">
    <text evidence="2">The sequence shown here is derived from an EMBL/GenBank/DDBJ whole genome shotgun (WGS) entry which is preliminary data.</text>
</comment>
<keyword evidence="2" id="KW-0328">Glycosyltransferase</keyword>
<organism evidence="2 3">
    <name type="scientific">Aphis craccivora</name>
    <name type="common">Cowpea aphid</name>
    <dbReference type="NCBI Taxonomy" id="307492"/>
    <lineage>
        <taxon>Eukaryota</taxon>
        <taxon>Metazoa</taxon>
        <taxon>Ecdysozoa</taxon>
        <taxon>Arthropoda</taxon>
        <taxon>Hexapoda</taxon>
        <taxon>Insecta</taxon>
        <taxon>Pterygota</taxon>
        <taxon>Neoptera</taxon>
        <taxon>Paraneoptera</taxon>
        <taxon>Hemiptera</taxon>
        <taxon>Sternorrhyncha</taxon>
        <taxon>Aphidomorpha</taxon>
        <taxon>Aphidoidea</taxon>
        <taxon>Aphididae</taxon>
        <taxon>Aphidini</taxon>
        <taxon>Aphis</taxon>
        <taxon>Aphis</taxon>
    </lineage>
</organism>
<feature type="non-terminal residue" evidence="2">
    <location>
        <position position="67"/>
    </location>
</feature>
<dbReference type="PROSITE" id="PS50005">
    <property type="entry name" value="TPR"/>
    <property type="match status" value="1"/>
</dbReference>
<accession>A0A6G0YCX8</accession>
<feature type="repeat" description="TPR" evidence="1">
    <location>
        <begin position="28"/>
        <end position="61"/>
    </location>
</feature>
<dbReference type="InterPro" id="IPR019734">
    <property type="entry name" value="TPR_rpt"/>
</dbReference>
<dbReference type="Proteomes" id="UP000478052">
    <property type="component" value="Unassembled WGS sequence"/>
</dbReference>
<keyword evidence="2" id="KW-0808">Transferase</keyword>
<dbReference type="SMART" id="SM00028">
    <property type="entry name" value="TPR"/>
    <property type="match status" value="1"/>
</dbReference>
<evidence type="ECO:0000256" key="1">
    <source>
        <dbReference type="PROSITE-ProRule" id="PRU00339"/>
    </source>
</evidence>
<gene>
    <name evidence="2" type="ORF">FWK35_00022382</name>
</gene>
<name>A0A6G0YCX8_APHCR</name>
<dbReference type="Gene3D" id="1.25.40.10">
    <property type="entry name" value="Tetratricopeptide repeat domain"/>
    <property type="match status" value="1"/>
</dbReference>
<dbReference type="EMBL" id="VUJU01004699">
    <property type="protein sequence ID" value="KAF0753556.1"/>
    <property type="molecule type" value="Genomic_DNA"/>
</dbReference>
<evidence type="ECO:0000313" key="2">
    <source>
        <dbReference type="EMBL" id="KAF0753556.1"/>
    </source>
</evidence>
<keyword evidence="3" id="KW-1185">Reference proteome</keyword>
<proteinExistence type="predicted"/>
<keyword evidence="1" id="KW-0802">TPR repeat</keyword>
<evidence type="ECO:0000313" key="3">
    <source>
        <dbReference type="Proteomes" id="UP000478052"/>
    </source>
</evidence>
<dbReference type="OrthoDB" id="6618506at2759"/>
<reference evidence="2 3" key="1">
    <citation type="submission" date="2019-08" db="EMBL/GenBank/DDBJ databases">
        <title>Whole genome of Aphis craccivora.</title>
        <authorList>
            <person name="Voronova N.V."/>
            <person name="Shulinski R.S."/>
            <person name="Bandarenka Y.V."/>
            <person name="Zhorov D.G."/>
            <person name="Warner D."/>
        </authorList>
    </citation>
    <scope>NUCLEOTIDE SEQUENCE [LARGE SCALE GENOMIC DNA]</scope>
    <source>
        <strain evidence="2">180601</strain>
        <tissue evidence="2">Whole Body</tissue>
    </source>
</reference>